<gene>
    <name evidence="2" type="ORF">KY46_09725</name>
</gene>
<dbReference type="AlphaFoldDB" id="A0A0F5VDK6"/>
<dbReference type="PATRIC" id="fig|265726.11.peg.4102"/>
<accession>A0A0F5VDK6</accession>
<evidence type="ECO:0000313" key="3">
    <source>
        <dbReference type="Proteomes" id="UP000033633"/>
    </source>
</evidence>
<evidence type="ECO:0000256" key="1">
    <source>
        <dbReference type="SAM" id="Phobius"/>
    </source>
</evidence>
<dbReference type="EMBL" id="JWYV01000006">
    <property type="protein sequence ID" value="KKD00153.1"/>
    <property type="molecule type" value="Genomic_DNA"/>
</dbReference>
<comment type="caution">
    <text evidence="2">The sequence shown here is derived from an EMBL/GenBank/DDBJ whole genome shotgun (WGS) entry which is preliminary data.</text>
</comment>
<dbReference type="Proteomes" id="UP000033633">
    <property type="component" value="Unassembled WGS sequence"/>
</dbReference>
<keyword evidence="1" id="KW-0812">Transmembrane</keyword>
<keyword evidence="1" id="KW-0472">Membrane</keyword>
<dbReference type="RefSeq" id="WP_046220445.1">
    <property type="nucleotide sequence ID" value="NZ_JWYV01000006.1"/>
</dbReference>
<feature type="transmembrane region" description="Helical" evidence="1">
    <location>
        <begin position="6"/>
        <end position="23"/>
    </location>
</feature>
<keyword evidence="3" id="KW-1185">Reference proteome</keyword>
<dbReference type="InterPro" id="IPR019635">
    <property type="entry name" value="DUF2500"/>
</dbReference>
<keyword evidence="1" id="KW-1133">Transmembrane helix</keyword>
<organism evidence="2 3">
    <name type="scientific">Photobacterium halotolerans</name>
    <dbReference type="NCBI Taxonomy" id="265726"/>
    <lineage>
        <taxon>Bacteria</taxon>
        <taxon>Pseudomonadati</taxon>
        <taxon>Pseudomonadota</taxon>
        <taxon>Gammaproteobacteria</taxon>
        <taxon>Vibrionales</taxon>
        <taxon>Vibrionaceae</taxon>
        <taxon>Photobacterium</taxon>
    </lineage>
</organism>
<protein>
    <submittedName>
        <fullName evidence="2">RNA polymerase subunit sigma</fullName>
    </submittedName>
</protein>
<dbReference type="STRING" id="265726.KY46_09725"/>
<evidence type="ECO:0000313" key="2">
    <source>
        <dbReference type="EMBL" id="KKD00153.1"/>
    </source>
</evidence>
<dbReference type="Gene3D" id="2.40.50.660">
    <property type="match status" value="1"/>
</dbReference>
<proteinExistence type="predicted"/>
<name>A0A0F5VDK6_9GAMM</name>
<reference evidence="2 3" key="1">
    <citation type="submission" date="2014-12" db="EMBL/GenBank/DDBJ databases">
        <title>Mercury Reductase activity and rhizosphere competence traits in the genome of root associated Photobacterium halotolerans MELD1.</title>
        <authorList>
            <person name="Mathew D.C."/>
            <person name="Huang C.-C."/>
        </authorList>
    </citation>
    <scope>NUCLEOTIDE SEQUENCE [LARGE SCALE GENOMIC DNA]</scope>
    <source>
        <strain evidence="2 3">MELD1</strain>
    </source>
</reference>
<dbReference type="Pfam" id="PF10694">
    <property type="entry name" value="DUF2500"/>
    <property type="match status" value="1"/>
</dbReference>
<sequence>MPVTPFLILLVLLVVAVASFVYISRRHLFGDAAIEKQIEVLILDKQSVAVDSTQPGGDSEEYWLYVQPVKGGPKRDFQIGPHYFHALNPGDSGTLTYRGRRFLHFALKR</sequence>
<dbReference type="OrthoDB" id="5917531at2"/>